<protein>
    <recommendedName>
        <fullName evidence="3">Winged helix-turn-helix protein</fullName>
    </recommendedName>
</protein>
<dbReference type="AlphaFoldDB" id="A0A4R2LBS6"/>
<name>A0A4R2LBS6_9GAMM</name>
<proteinExistence type="predicted"/>
<gene>
    <name evidence="1" type="ORF">EV699_11544</name>
</gene>
<evidence type="ECO:0000313" key="2">
    <source>
        <dbReference type="Proteomes" id="UP000295765"/>
    </source>
</evidence>
<organism evidence="1 2">
    <name type="scientific">Plasticicumulans lactativorans</name>
    <dbReference type="NCBI Taxonomy" id="1133106"/>
    <lineage>
        <taxon>Bacteria</taxon>
        <taxon>Pseudomonadati</taxon>
        <taxon>Pseudomonadota</taxon>
        <taxon>Gammaproteobacteria</taxon>
        <taxon>Candidatus Competibacteraceae</taxon>
        <taxon>Plasticicumulans</taxon>
    </lineage>
</organism>
<dbReference type="PANTHER" id="PTHR30528">
    <property type="entry name" value="CYTOPLASMIC PROTEIN"/>
    <property type="match status" value="1"/>
</dbReference>
<evidence type="ECO:0000313" key="1">
    <source>
        <dbReference type="EMBL" id="TCO80268.1"/>
    </source>
</evidence>
<dbReference type="EMBL" id="SLWY01000015">
    <property type="protein sequence ID" value="TCO80268.1"/>
    <property type="molecule type" value="Genomic_DNA"/>
</dbReference>
<comment type="caution">
    <text evidence="1">The sequence shown here is derived from an EMBL/GenBank/DDBJ whole genome shotgun (WGS) entry which is preliminary data.</text>
</comment>
<dbReference type="PANTHER" id="PTHR30528:SF0">
    <property type="entry name" value="CYTOPLASMIC PROTEIN"/>
    <property type="match status" value="1"/>
</dbReference>
<evidence type="ECO:0008006" key="3">
    <source>
        <dbReference type="Google" id="ProtNLM"/>
    </source>
</evidence>
<sequence length="411" mass="45665">MSTAFALDPRGARRVQLAAQGLLRAPRRAARGADLLAAIERMGALQIDTIHVVARSPYLVLWSRLGAYDPAWLDELLATRQVFEYWAHEACFLPLADYPLYRHRMVEPGQLGWKYSHDWMAANRAGVEALLDHVRAHGPVCSADFARAGDQAGGGWWSWSFEKRALEMLFSAGRLMIACRRGFQRHYDLAERIVPDWDDARLPPRAAVEHALLLKAVRALGVTPARWIGDYFRSHGKRPQPDPAALAERGELLPVTVEGWREPWYAHPDHAGLLAEAAGGGLRATQTTLLSPFDPLVWDRERASRLWDFDYRIECYTPAARRRFGYFVLPILHRDALVGRLDAKAHRRAGVFEVKALYLEAGVRGSEALAAALARALAACAAWHGTPTVHLARSEPAAFGAALRAALASRA</sequence>
<dbReference type="Proteomes" id="UP000295765">
    <property type="component" value="Unassembled WGS sequence"/>
</dbReference>
<keyword evidence="2" id="KW-1185">Reference proteome</keyword>
<dbReference type="Pfam" id="PF06224">
    <property type="entry name" value="AlkZ-like"/>
    <property type="match status" value="1"/>
</dbReference>
<accession>A0A4R2LBS6</accession>
<dbReference type="RefSeq" id="WP_243662680.1">
    <property type="nucleotide sequence ID" value="NZ_SLWY01000015.1"/>
</dbReference>
<dbReference type="InterPro" id="IPR009351">
    <property type="entry name" value="AlkZ-like"/>
</dbReference>
<reference evidence="1 2" key="1">
    <citation type="submission" date="2019-03" db="EMBL/GenBank/DDBJ databases">
        <title>Genomic Encyclopedia of Type Strains, Phase IV (KMG-IV): sequencing the most valuable type-strain genomes for metagenomic binning, comparative biology and taxonomic classification.</title>
        <authorList>
            <person name="Goeker M."/>
        </authorList>
    </citation>
    <scope>NUCLEOTIDE SEQUENCE [LARGE SCALE GENOMIC DNA]</scope>
    <source>
        <strain evidence="1 2">DSM 25287</strain>
    </source>
</reference>